<name>A0A1I3ZIX8_9HYPH</name>
<reference evidence="1 2" key="1">
    <citation type="submission" date="2016-10" db="EMBL/GenBank/DDBJ databases">
        <authorList>
            <person name="Varghese N."/>
            <person name="Submissions S."/>
        </authorList>
    </citation>
    <scope>NUCLEOTIDE SEQUENCE [LARGE SCALE GENOMIC DNA]</scope>
    <source>
        <strain evidence="1 2">DSM 21822</strain>
    </source>
</reference>
<dbReference type="AlphaFoldDB" id="A0A1I3ZIX8"/>
<gene>
    <name evidence="1" type="ORF">SAMN04488498_106160</name>
</gene>
<dbReference type="Proteomes" id="UP000323300">
    <property type="component" value="Unassembled WGS sequence"/>
</dbReference>
<evidence type="ECO:0000313" key="2">
    <source>
        <dbReference type="Proteomes" id="UP000323300"/>
    </source>
</evidence>
<dbReference type="EMBL" id="FOSL01000006">
    <property type="protein sequence ID" value="SFK44034.1"/>
    <property type="molecule type" value="Genomic_DNA"/>
</dbReference>
<evidence type="ECO:0000313" key="1">
    <source>
        <dbReference type="EMBL" id="SFK44034.1"/>
    </source>
</evidence>
<keyword evidence="2" id="KW-1185">Reference proteome</keyword>
<organism evidence="1 2">
    <name type="scientific">Neomesorhizobium albiziae</name>
    <dbReference type="NCBI Taxonomy" id="335020"/>
    <lineage>
        <taxon>Bacteria</taxon>
        <taxon>Pseudomonadati</taxon>
        <taxon>Pseudomonadota</taxon>
        <taxon>Alphaproteobacteria</taxon>
        <taxon>Hyphomicrobiales</taxon>
        <taxon>Phyllobacteriaceae</taxon>
        <taxon>Neomesorhizobium</taxon>
    </lineage>
</organism>
<protein>
    <submittedName>
        <fullName evidence="1">Uncharacterized protein</fullName>
    </submittedName>
</protein>
<proteinExistence type="predicted"/>
<accession>A0A1I3ZIX8</accession>
<dbReference type="RefSeq" id="WP_284242485.1">
    <property type="nucleotide sequence ID" value="NZ_BSPE01000031.1"/>
</dbReference>
<sequence>MRGQQQIRPDEKRRSDWPRRILVRLDKTNLPFENDYPAVPFADIAKTVSSPKYRQLNTITVSKLFGRRSLAMFVQNEFSGNTLVILSSLPRGYGICPGVAANLAAASEILRSAGALPIPTLFPGFTNPL</sequence>